<name>A0ABR6ZWV2_9BURK</name>
<proteinExistence type="predicted"/>
<reference evidence="2 3" key="1">
    <citation type="submission" date="2020-08" db="EMBL/GenBank/DDBJ databases">
        <title>Novel species isolated from subtropical streams in China.</title>
        <authorList>
            <person name="Lu H."/>
        </authorList>
    </citation>
    <scope>NUCLEOTIDE SEQUENCE [LARGE SCALE GENOMIC DNA]</scope>
    <source>
        <strain evidence="2 3">CY18W</strain>
    </source>
</reference>
<feature type="transmembrane region" description="Helical" evidence="1">
    <location>
        <begin position="92"/>
        <end position="109"/>
    </location>
</feature>
<dbReference type="RefSeq" id="WP_186949807.1">
    <property type="nucleotide sequence ID" value="NZ_JACOGF010000015.1"/>
</dbReference>
<comment type="caution">
    <text evidence="2">The sequence shown here is derived from an EMBL/GenBank/DDBJ whole genome shotgun (WGS) entry which is preliminary data.</text>
</comment>
<evidence type="ECO:0000313" key="3">
    <source>
        <dbReference type="Proteomes" id="UP000650424"/>
    </source>
</evidence>
<keyword evidence="1" id="KW-0812">Transmembrane</keyword>
<dbReference type="SUPFAM" id="SSF48452">
    <property type="entry name" value="TPR-like"/>
    <property type="match status" value="1"/>
</dbReference>
<accession>A0ABR6ZWV2</accession>
<sequence length="260" mass="29453">MQGKILEYREAFQTGLIRSVDGDRYHFNGDDCKSLIKPRTGAEVDFETSGDKAIEIYVLTKDITQEVKNVTSLAVQATSSTYKAIIGVIKKTIPWLIGVIVVWSIGYYYTQVVVPETRRENEQREAQIAKELRDRVNTQLDGMLKEAMTICEAKDYENAILKFEEIIKLDCTGYSSCTPHGAQKMASCYIQMNKPLKALSLLNNPDVHNDELSELNIPVQNRASLYVTTAIAYSRLKEKEIAYFYAMRACKYGDCSLVEK</sequence>
<gene>
    <name evidence="2" type="ORF">H8L32_22980</name>
</gene>
<keyword evidence="1" id="KW-1133">Transmembrane helix</keyword>
<keyword evidence="1" id="KW-0472">Membrane</keyword>
<keyword evidence="3" id="KW-1185">Reference proteome</keyword>
<dbReference type="EMBL" id="JACOGF010000015">
    <property type="protein sequence ID" value="MBC3920346.1"/>
    <property type="molecule type" value="Genomic_DNA"/>
</dbReference>
<protein>
    <recommendedName>
        <fullName evidence="4">Tetratricopeptide repeat-containing protein</fullName>
    </recommendedName>
</protein>
<evidence type="ECO:0000256" key="1">
    <source>
        <dbReference type="SAM" id="Phobius"/>
    </source>
</evidence>
<dbReference type="Gene3D" id="1.25.40.10">
    <property type="entry name" value="Tetratricopeptide repeat domain"/>
    <property type="match status" value="1"/>
</dbReference>
<evidence type="ECO:0000313" key="2">
    <source>
        <dbReference type="EMBL" id="MBC3920346.1"/>
    </source>
</evidence>
<evidence type="ECO:0008006" key="4">
    <source>
        <dbReference type="Google" id="ProtNLM"/>
    </source>
</evidence>
<dbReference type="InterPro" id="IPR011990">
    <property type="entry name" value="TPR-like_helical_dom_sf"/>
</dbReference>
<dbReference type="Proteomes" id="UP000650424">
    <property type="component" value="Unassembled WGS sequence"/>
</dbReference>
<organism evidence="2 3">
    <name type="scientific">Undibacterium hunanense</name>
    <dbReference type="NCBI Taxonomy" id="2762292"/>
    <lineage>
        <taxon>Bacteria</taxon>
        <taxon>Pseudomonadati</taxon>
        <taxon>Pseudomonadota</taxon>
        <taxon>Betaproteobacteria</taxon>
        <taxon>Burkholderiales</taxon>
        <taxon>Oxalobacteraceae</taxon>
        <taxon>Undibacterium</taxon>
    </lineage>
</organism>